<keyword evidence="2" id="KW-1185">Reference proteome</keyword>
<reference evidence="1 2" key="1">
    <citation type="submission" date="2019-09" db="EMBL/GenBank/DDBJ databases">
        <title>A chromosome-level genome assembly of the Chinese tupelo Nyssa sinensis.</title>
        <authorList>
            <person name="Yang X."/>
            <person name="Kang M."/>
            <person name="Yang Y."/>
            <person name="Xiong H."/>
            <person name="Wang M."/>
            <person name="Zhang Z."/>
            <person name="Wang Z."/>
            <person name="Wu H."/>
            <person name="Ma T."/>
            <person name="Liu J."/>
            <person name="Xi Z."/>
        </authorList>
    </citation>
    <scope>NUCLEOTIDE SEQUENCE [LARGE SCALE GENOMIC DNA]</scope>
    <source>
        <strain evidence="1">J267</strain>
        <tissue evidence="1">Leaf</tissue>
    </source>
</reference>
<proteinExistence type="predicted"/>
<name>A0A5J5BP82_9ASTE</name>
<organism evidence="1 2">
    <name type="scientific">Nyssa sinensis</name>
    <dbReference type="NCBI Taxonomy" id="561372"/>
    <lineage>
        <taxon>Eukaryota</taxon>
        <taxon>Viridiplantae</taxon>
        <taxon>Streptophyta</taxon>
        <taxon>Embryophyta</taxon>
        <taxon>Tracheophyta</taxon>
        <taxon>Spermatophyta</taxon>
        <taxon>Magnoliopsida</taxon>
        <taxon>eudicotyledons</taxon>
        <taxon>Gunneridae</taxon>
        <taxon>Pentapetalae</taxon>
        <taxon>asterids</taxon>
        <taxon>Cornales</taxon>
        <taxon>Nyssaceae</taxon>
        <taxon>Nyssa</taxon>
    </lineage>
</organism>
<gene>
    <name evidence="1" type="ORF">F0562_022640</name>
</gene>
<dbReference type="OrthoDB" id="10528593at2759"/>
<dbReference type="Proteomes" id="UP000325577">
    <property type="component" value="Linkage Group LG11"/>
</dbReference>
<dbReference type="EMBL" id="CM018034">
    <property type="protein sequence ID" value="KAA8544628.1"/>
    <property type="molecule type" value="Genomic_DNA"/>
</dbReference>
<sequence>MILLFVMGFIVGGFILGNTCWGRRAITGFTTRYPDAELRTTEDGQFVKTMGRSCITMVLGMHPIAHIHLLGLQFQLWDMTVSSNGAQHYQYPITYFQPITPTNGPYNPSLAAPTKGDISISAAIDQTPLLVDIANGNSIGIINSGGTKGNNGVALVRPIYWNSSFNSNSSYGRGALLGGIPTSGYKDPRFGFDGLWSPIV</sequence>
<protein>
    <submittedName>
        <fullName evidence="1">Uncharacterized protein</fullName>
    </submittedName>
</protein>
<evidence type="ECO:0000313" key="2">
    <source>
        <dbReference type="Proteomes" id="UP000325577"/>
    </source>
</evidence>
<accession>A0A5J5BP82</accession>
<dbReference type="AlphaFoldDB" id="A0A5J5BP82"/>
<evidence type="ECO:0000313" key="1">
    <source>
        <dbReference type="EMBL" id="KAA8544628.1"/>
    </source>
</evidence>